<evidence type="ECO:0000256" key="1">
    <source>
        <dbReference type="SAM" id="Phobius"/>
    </source>
</evidence>
<feature type="transmembrane region" description="Helical" evidence="1">
    <location>
        <begin position="21"/>
        <end position="43"/>
    </location>
</feature>
<accession>A0ABU2RPX3</accession>
<evidence type="ECO:0000313" key="3">
    <source>
        <dbReference type="Proteomes" id="UP001183777"/>
    </source>
</evidence>
<evidence type="ECO:0000313" key="2">
    <source>
        <dbReference type="EMBL" id="MDT0430562.1"/>
    </source>
</evidence>
<protein>
    <recommendedName>
        <fullName evidence="4">Integral membrane protein</fullName>
    </recommendedName>
</protein>
<sequence>MTRYGHPGAPTRRDDEPGAALFALARAWAAGIVVLVAAEYVQATVVYEHVATPERMETFGGRLLLVHIPDVVCLALATWAACRAHREPFRRSPPRHLAAAVAVPVAAQLLNMAVRWEHLAAEGLLMSNVVTAVGCAAGYLVSRLRDDV</sequence>
<evidence type="ECO:0008006" key="4">
    <source>
        <dbReference type="Google" id="ProtNLM"/>
    </source>
</evidence>
<dbReference type="EMBL" id="JAVREX010000010">
    <property type="protein sequence ID" value="MDT0430562.1"/>
    <property type="molecule type" value="Genomic_DNA"/>
</dbReference>
<name>A0ABU2RPX3_9ACTN</name>
<gene>
    <name evidence="2" type="ORF">RM649_23290</name>
</gene>
<reference evidence="3" key="1">
    <citation type="submission" date="2023-07" db="EMBL/GenBank/DDBJ databases">
        <title>30 novel species of actinomycetes from the DSMZ collection.</title>
        <authorList>
            <person name="Nouioui I."/>
        </authorList>
    </citation>
    <scope>NUCLEOTIDE SEQUENCE [LARGE SCALE GENOMIC DNA]</scope>
    <source>
        <strain evidence="3">DSM 41770</strain>
    </source>
</reference>
<keyword evidence="1" id="KW-0472">Membrane</keyword>
<keyword evidence="3" id="KW-1185">Reference proteome</keyword>
<dbReference type="Proteomes" id="UP001183777">
    <property type="component" value="Unassembled WGS sequence"/>
</dbReference>
<keyword evidence="1" id="KW-0812">Transmembrane</keyword>
<proteinExistence type="predicted"/>
<comment type="caution">
    <text evidence="2">The sequence shown here is derived from an EMBL/GenBank/DDBJ whole genome shotgun (WGS) entry which is preliminary data.</text>
</comment>
<keyword evidence="1" id="KW-1133">Transmembrane helix</keyword>
<dbReference type="RefSeq" id="WP_311659465.1">
    <property type="nucleotide sequence ID" value="NZ_JAVREX010000010.1"/>
</dbReference>
<organism evidence="2 3">
    <name type="scientific">Streptomyces salyersiae</name>
    <dbReference type="NCBI Taxonomy" id="3075530"/>
    <lineage>
        <taxon>Bacteria</taxon>
        <taxon>Bacillati</taxon>
        <taxon>Actinomycetota</taxon>
        <taxon>Actinomycetes</taxon>
        <taxon>Kitasatosporales</taxon>
        <taxon>Streptomycetaceae</taxon>
        <taxon>Streptomyces</taxon>
    </lineage>
</organism>
<feature type="transmembrane region" description="Helical" evidence="1">
    <location>
        <begin position="63"/>
        <end position="84"/>
    </location>
</feature>
<feature type="transmembrane region" description="Helical" evidence="1">
    <location>
        <begin position="120"/>
        <end position="141"/>
    </location>
</feature>